<feature type="transmembrane region" description="Helical" evidence="5">
    <location>
        <begin position="393"/>
        <end position="414"/>
    </location>
</feature>
<dbReference type="GO" id="GO:0016020">
    <property type="term" value="C:membrane"/>
    <property type="evidence" value="ECO:0007669"/>
    <property type="project" value="UniProtKB-SubCell"/>
</dbReference>
<feature type="transmembrane region" description="Helical" evidence="5">
    <location>
        <begin position="363"/>
        <end position="381"/>
    </location>
</feature>
<dbReference type="RefSeq" id="WP_145351153.1">
    <property type="nucleotide sequence ID" value="NZ_CP036262.1"/>
</dbReference>
<keyword evidence="7" id="KW-1185">Reference proteome</keyword>
<keyword evidence="2 5" id="KW-0812">Transmembrane</keyword>
<dbReference type="PANTHER" id="PTHR11785">
    <property type="entry name" value="AMINO ACID TRANSPORTER"/>
    <property type="match status" value="1"/>
</dbReference>
<reference evidence="6 7" key="1">
    <citation type="submission" date="2019-02" db="EMBL/GenBank/DDBJ databases">
        <title>Deep-cultivation of Planctomycetes and their phenomic and genomic characterization uncovers novel biology.</title>
        <authorList>
            <person name="Wiegand S."/>
            <person name="Jogler M."/>
            <person name="Boedeker C."/>
            <person name="Pinto D."/>
            <person name="Vollmers J."/>
            <person name="Rivas-Marin E."/>
            <person name="Kohn T."/>
            <person name="Peeters S.H."/>
            <person name="Heuer A."/>
            <person name="Rast P."/>
            <person name="Oberbeckmann S."/>
            <person name="Bunk B."/>
            <person name="Jeske O."/>
            <person name="Meyerdierks A."/>
            <person name="Storesund J.E."/>
            <person name="Kallscheuer N."/>
            <person name="Luecker S."/>
            <person name="Lage O.M."/>
            <person name="Pohl T."/>
            <person name="Merkel B.J."/>
            <person name="Hornburger P."/>
            <person name="Mueller R.-W."/>
            <person name="Bruemmer F."/>
            <person name="Labrenz M."/>
            <person name="Spormann A.M."/>
            <person name="Op den Camp H."/>
            <person name="Overmann J."/>
            <person name="Amann R."/>
            <person name="Jetten M.S.M."/>
            <person name="Mascher T."/>
            <person name="Medema M.H."/>
            <person name="Devos D.P."/>
            <person name="Kaster A.-K."/>
            <person name="Ovreas L."/>
            <person name="Rohde M."/>
            <person name="Galperin M.Y."/>
            <person name="Jogler C."/>
        </authorList>
    </citation>
    <scope>NUCLEOTIDE SEQUENCE [LARGE SCALE GENOMIC DNA]</scope>
    <source>
        <strain evidence="6 7">FF011L</strain>
    </source>
</reference>
<evidence type="ECO:0000256" key="1">
    <source>
        <dbReference type="ARBA" id="ARBA00004141"/>
    </source>
</evidence>
<dbReference type="AlphaFoldDB" id="A0A517MDN0"/>
<dbReference type="PIRSF" id="PIRSF006060">
    <property type="entry name" value="AA_transporter"/>
    <property type="match status" value="1"/>
</dbReference>
<feature type="transmembrane region" description="Helical" evidence="5">
    <location>
        <begin position="56"/>
        <end position="76"/>
    </location>
</feature>
<dbReference type="Proteomes" id="UP000320672">
    <property type="component" value="Chromosome"/>
</dbReference>
<evidence type="ECO:0000313" key="6">
    <source>
        <dbReference type="EMBL" id="QDS92992.1"/>
    </source>
</evidence>
<evidence type="ECO:0000256" key="5">
    <source>
        <dbReference type="SAM" id="Phobius"/>
    </source>
</evidence>
<feature type="transmembrane region" description="Helical" evidence="5">
    <location>
        <begin position="164"/>
        <end position="184"/>
    </location>
</feature>
<dbReference type="PANTHER" id="PTHR11785:SF512">
    <property type="entry name" value="SOBREMESA, ISOFORM B"/>
    <property type="match status" value="1"/>
</dbReference>
<dbReference type="KEGG" id="rml:FF011L_17470"/>
<organism evidence="6 7">
    <name type="scientific">Roseimaritima multifibrata</name>
    <dbReference type="NCBI Taxonomy" id="1930274"/>
    <lineage>
        <taxon>Bacteria</taxon>
        <taxon>Pseudomonadati</taxon>
        <taxon>Planctomycetota</taxon>
        <taxon>Planctomycetia</taxon>
        <taxon>Pirellulales</taxon>
        <taxon>Pirellulaceae</taxon>
        <taxon>Roseimaritima</taxon>
    </lineage>
</organism>
<dbReference type="EMBL" id="CP036262">
    <property type="protein sequence ID" value="QDS92992.1"/>
    <property type="molecule type" value="Genomic_DNA"/>
</dbReference>
<protein>
    <submittedName>
        <fullName evidence="6">Serine/threonine exchanger SteT</fullName>
    </submittedName>
</protein>
<dbReference type="InterPro" id="IPR050598">
    <property type="entry name" value="AminoAcid_Transporter"/>
</dbReference>
<feature type="transmembrane region" description="Helical" evidence="5">
    <location>
        <begin position="204"/>
        <end position="229"/>
    </location>
</feature>
<feature type="transmembrane region" description="Helical" evidence="5">
    <location>
        <begin position="97"/>
        <end position="123"/>
    </location>
</feature>
<dbReference type="GO" id="GO:0015179">
    <property type="term" value="F:L-amino acid transmembrane transporter activity"/>
    <property type="evidence" value="ECO:0007669"/>
    <property type="project" value="TreeGrafter"/>
</dbReference>
<feature type="transmembrane region" description="Helical" evidence="5">
    <location>
        <begin position="293"/>
        <end position="318"/>
    </location>
</feature>
<dbReference type="Pfam" id="PF13520">
    <property type="entry name" value="AA_permease_2"/>
    <property type="match status" value="1"/>
</dbReference>
<keyword evidence="3 5" id="KW-1133">Transmembrane helix</keyword>
<evidence type="ECO:0000256" key="3">
    <source>
        <dbReference type="ARBA" id="ARBA00022989"/>
    </source>
</evidence>
<feature type="transmembrane region" description="Helical" evidence="5">
    <location>
        <begin position="339"/>
        <end position="357"/>
    </location>
</feature>
<gene>
    <name evidence="6" type="primary">steT</name>
    <name evidence="6" type="ORF">FF011L_17470</name>
</gene>
<dbReference type="OrthoDB" id="9809628at2"/>
<feature type="transmembrane region" description="Helical" evidence="5">
    <location>
        <begin position="426"/>
        <end position="443"/>
    </location>
</feature>
<name>A0A517MDN0_9BACT</name>
<feature type="transmembrane region" description="Helical" evidence="5">
    <location>
        <begin position="241"/>
        <end position="264"/>
    </location>
</feature>
<dbReference type="InterPro" id="IPR002293">
    <property type="entry name" value="AA/rel_permease1"/>
</dbReference>
<evidence type="ECO:0000256" key="4">
    <source>
        <dbReference type="ARBA" id="ARBA00023136"/>
    </source>
</evidence>
<feature type="transmembrane region" description="Helical" evidence="5">
    <location>
        <begin position="20"/>
        <end position="44"/>
    </location>
</feature>
<accession>A0A517MDN0</accession>
<keyword evidence="4 5" id="KW-0472">Membrane</keyword>
<proteinExistence type="predicted"/>
<evidence type="ECO:0000313" key="7">
    <source>
        <dbReference type="Proteomes" id="UP000320672"/>
    </source>
</evidence>
<dbReference type="Gene3D" id="1.20.1740.10">
    <property type="entry name" value="Amino acid/polyamine transporter I"/>
    <property type="match status" value="1"/>
</dbReference>
<sequence>MELNETTANSGDASDPRRPLTTLSLTCLVVANMIGVGVYTSSGYALASLQDPGRVVWVWGIAGLIAIAGAFSYSGLAKQVSESGGEYLFLARGVHPLAGFMAGWISLVAGFSGAVGLSALAFADHLPALDPSYRLPIAIGLVLIVSLLNWIGIGPTAKIQNGMVLVKLAILVAFGFLGIATLLQPSESMDAGANLSAIPVPWEWGAVASTLMWVSFSYAGYNAAIYIAGAARNCQASVPRAMVWGTLGVTLLYVLLNAVFVFVIPPQAFTDDNRGQVALLAASYVGGPWLVEIIRLTILVSLATSVIAMTQIGPHVYGQMARDGLLPKWLETAQATPRSGIVLQGVIVIFLIVNSSFLGLLDYLAFLLSISSAATVACLFLPAFRGTRGNRPVVLWPVLPAFFVIVTLAIAGYAFHFRWTTDSAGVLKALIVLPLGLVVYGLVKLTRSPVSPIAPPK</sequence>
<feature type="transmembrane region" description="Helical" evidence="5">
    <location>
        <begin position="135"/>
        <end position="152"/>
    </location>
</feature>
<evidence type="ECO:0000256" key="2">
    <source>
        <dbReference type="ARBA" id="ARBA00022692"/>
    </source>
</evidence>
<comment type="subcellular location">
    <subcellularLocation>
        <location evidence="1">Membrane</location>
        <topology evidence="1">Multi-pass membrane protein</topology>
    </subcellularLocation>
</comment>